<dbReference type="EMBL" id="FOBB01000006">
    <property type="protein sequence ID" value="SEM84444.1"/>
    <property type="molecule type" value="Genomic_DNA"/>
</dbReference>
<feature type="domain" description="PKD" evidence="1">
    <location>
        <begin position="414"/>
        <end position="466"/>
    </location>
</feature>
<dbReference type="Proteomes" id="UP000198984">
    <property type="component" value="Unassembled WGS sequence"/>
</dbReference>
<evidence type="ECO:0000313" key="3">
    <source>
        <dbReference type="Proteomes" id="UP000198984"/>
    </source>
</evidence>
<dbReference type="NCBIfam" id="TIGR04131">
    <property type="entry name" value="Bac_Flav_CTERM"/>
    <property type="match status" value="1"/>
</dbReference>
<dbReference type="InterPro" id="IPR013783">
    <property type="entry name" value="Ig-like_fold"/>
</dbReference>
<evidence type="ECO:0000313" key="2">
    <source>
        <dbReference type="EMBL" id="SEM84444.1"/>
    </source>
</evidence>
<dbReference type="SUPFAM" id="SSF49299">
    <property type="entry name" value="PKD domain"/>
    <property type="match status" value="2"/>
</dbReference>
<organism evidence="2 3">
    <name type="scientific">Chitinophaga rupis</name>
    <dbReference type="NCBI Taxonomy" id="573321"/>
    <lineage>
        <taxon>Bacteria</taxon>
        <taxon>Pseudomonadati</taxon>
        <taxon>Bacteroidota</taxon>
        <taxon>Chitinophagia</taxon>
        <taxon>Chitinophagales</taxon>
        <taxon>Chitinophagaceae</taxon>
        <taxon>Chitinophaga</taxon>
    </lineage>
</organism>
<dbReference type="InterPro" id="IPR000601">
    <property type="entry name" value="PKD_dom"/>
</dbReference>
<keyword evidence="3" id="KW-1185">Reference proteome</keyword>
<gene>
    <name evidence="2" type="ORF">SAMN04488505_106296</name>
</gene>
<proteinExistence type="predicted"/>
<dbReference type="Pfam" id="PF18911">
    <property type="entry name" value="PKD_4"/>
    <property type="match status" value="2"/>
</dbReference>
<dbReference type="AlphaFoldDB" id="A0A1H8BQP8"/>
<protein>
    <submittedName>
        <fullName evidence="2">Gliding motility-associated C-terminal domain-containing protein</fullName>
    </submittedName>
</protein>
<dbReference type="InterPro" id="IPR035986">
    <property type="entry name" value="PKD_dom_sf"/>
</dbReference>
<name>A0A1H8BQP8_9BACT</name>
<dbReference type="Pfam" id="PF13585">
    <property type="entry name" value="CHU_C"/>
    <property type="match status" value="1"/>
</dbReference>
<accession>A0A1H8BQP8</accession>
<reference evidence="2 3" key="1">
    <citation type="submission" date="2016-10" db="EMBL/GenBank/DDBJ databases">
        <authorList>
            <person name="de Groot N.N."/>
        </authorList>
    </citation>
    <scope>NUCLEOTIDE SEQUENCE [LARGE SCALE GENOMIC DNA]</scope>
    <source>
        <strain evidence="2 3">DSM 21039</strain>
    </source>
</reference>
<sequence>MICFACVFTARASHIIGGEMYYKFLGSSNGQTQYLVTLKLFRICGNPGGNVAAMPPSVYFTIYSKDNGAQSGNYQFDRKGPIQTVSSALIDPCIVNPPSVCFEIGIFEGTITVPDNDQGYTVAFQSCCRDNFIENVVDTHVPNDNSRPGNGATYIAELPGKNNGIIGSSSPVFAKDQAVVICAGKKFTYDFSAVDPDGDRLEYSFCDAYGGGQTTNTGIPPPAVGPPYNSVPYKNPYDGENPLGDAATINPQTGVISGIAPPAGKYVITVCVKEYRGNQLLGVHRKDFHITVTTCTRLVTAAMPDKYADCNGYTINFLNNSTPGKTYFWDFGDGDTLTTTSTDTLKHTYKQEGVYTVKLIVDRSSSCGDSALATVYVYPLFNPDFSVSGLCTTKPTQFRNTSTTSSRTDAIDYYRWDFGDTNATNDTALLASNPTYQYPAAGKYNVELLVRTKNGCERTYYDTVTIYDKPPLTTTSDTPLCHNDALQLHASSLQPGTYAWTPSHYFITGANTATPIVNPKVDTAYTVTFTDNTGCVNSQRVAIDVKDTLLVRTSPDSTVCTGDTLQLKAITDGAYQFTWLNLANNSVVGNALTTSVVPPPPAASYAIQVTLGSCSSRDTINFKVVDPPHAYAGEDTTICYGDAVTLRATGGSSYTWTPTAVLSTPTRSVTLAKPLTTTDFIVTVTDILGCPKPVNDTVQIGVTPPVPAFAGNDTILIKDQPFRLHATGGSRYLWTPGEGLNNPNIDTPLTNINRDITYYVTVYTVDGCYATDDIHLRFIVGPDIYIPTAFSPNGDGQNDIFRPLPVGIVHMDFFRVFDRWGKAMYSNTEYLKGWDGTLNGSPAAVGTYVWVVQGQDIHGNTLLRKGTVTLIR</sequence>
<dbReference type="SMART" id="SM00089">
    <property type="entry name" value="PKD"/>
    <property type="match status" value="2"/>
</dbReference>
<dbReference type="CDD" id="cd00146">
    <property type="entry name" value="PKD"/>
    <property type="match status" value="1"/>
</dbReference>
<dbReference type="InterPro" id="IPR022409">
    <property type="entry name" value="PKD/Chitinase_dom"/>
</dbReference>
<dbReference type="InterPro" id="IPR026341">
    <property type="entry name" value="T9SS_type_B"/>
</dbReference>
<feature type="domain" description="PKD" evidence="1">
    <location>
        <begin position="319"/>
        <end position="377"/>
    </location>
</feature>
<dbReference type="Gene3D" id="2.60.40.10">
    <property type="entry name" value="Immunoglobulins"/>
    <property type="match status" value="3"/>
</dbReference>
<dbReference type="PROSITE" id="PS50093">
    <property type="entry name" value="PKD"/>
    <property type="match status" value="2"/>
</dbReference>
<evidence type="ECO:0000259" key="1">
    <source>
        <dbReference type="PROSITE" id="PS50093"/>
    </source>
</evidence>
<dbReference type="STRING" id="573321.SAMN04488505_106296"/>